<feature type="compositionally biased region" description="Acidic residues" evidence="1">
    <location>
        <begin position="100"/>
        <end position="116"/>
    </location>
</feature>
<feature type="transmembrane region" description="Helical" evidence="2">
    <location>
        <begin position="12"/>
        <end position="34"/>
    </location>
</feature>
<keyword evidence="2" id="KW-0472">Membrane</keyword>
<dbReference type="Pfam" id="PF06059">
    <property type="entry name" value="DUF930"/>
    <property type="match status" value="1"/>
</dbReference>
<feature type="region of interest" description="Disordered" evidence="1">
    <location>
        <begin position="69"/>
        <end position="187"/>
    </location>
</feature>
<dbReference type="EMBL" id="JAPJZI010000001">
    <property type="protein sequence ID" value="MDA5400327.1"/>
    <property type="molecule type" value="Genomic_DNA"/>
</dbReference>
<keyword evidence="2" id="KW-0812">Transmembrane</keyword>
<organism evidence="3 4">
    <name type="scientific">Hoeflea prorocentri</name>
    <dbReference type="NCBI Taxonomy" id="1922333"/>
    <lineage>
        <taxon>Bacteria</taxon>
        <taxon>Pseudomonadati</taxon>
        <taxon>Pseudomonadota</taxon>
        <taxon>Alphaproteobacteria</taxon>
        <taxon>Hyphomicrobiales</taxon>
        <taxon>Rhizobiaceae</taxon>
        <taxon>Hoeflea</taxon>
    </lineage>
</organism>
<gene>
    <name evidence="3" type="ORF">OQ273_17250</name>
</gene>
<name>A0A9X3ZI40_9HYPH</name>
<dbReference type="RefSeq" id="WP_267991792.1">
    <property type="nucleotide sequence ID" value="NZ_JAPJZI010000001.1"/>
</dbReference>
<keyword evidence="2" id="KW-1133">Transmembrane helix</keyword>
<evidence type="ECO:0000313" key="4">
    <source>
        <dbReference type="Proteomes" id="UP001151234"/>
    </source>
</evidence>
<evidence type="ECO:0000256" key="2">
    <source>
        <dbReference type="SAM" id="Phobius"/>
    </source>
</evidence>
<feature type="compositionally biased region" description="Acidic residues" evidence="1">
    <location>
        <begin position="124"/>
        <end position="152"/>
    </location>
</feature>
<sequence>MLQKVRTYSRKISPGAAASALAHAIIAAVLIFGLPDLSRDADEPQVIPVELVLSQQDILAALQQTLEETVPPPSGQEEVASSDPAGGQPIRTLFPVYQFGEEDAGPSETIDGDTPEVSETTETQSEDTPSEEPDVAEQTADLDEAPTAEQAEETAAADAPQPPEETAETERSVHDTESAVATSAKNDIPRGVRAGDLCATELRRQLVASIPPYRPNLLPAYRLDEGTLIVVQKGAFRSDAQWYDLKFRCEIDEEATRVVSFDFEVGAPIPRSAWADRGLPAS</sequence>
<dbReference type="InterPro" id="IPR009273">
    <property type="entry name" value="DUF930"/>
</dbReference>
<accession>A0A9X3ZI40</accession>
<proteinExistence type="predicted"/>
<dbReference type="Proteomes" id="UP001151234">
    <property type="component" value="Unassembled WGS sequence"/>
</dbReference>
<evidence type="ECO:0000256" key="1">
    <source>
        <dbReference type="SAM" id="MobiDB-lite"/>
    </source>
</evidence>
<keyword evidence="4" id="KW-1185">Reference proteome</keyword>
<dbReference type="AlphaFoldDB" id="A0A9X3ZI40"/>
<feature type="compositionally biased region" description="Basic and acidic residues" evidence="1">
    <location>
        <begin position="168"/>
        <end position="177"/>
    </location>
</feature>
<reference evidence="3" key="1">
    <citation type="submission" date="2022-11" db="EMBL/GenBank/DDBJ databases">
        <title>Draft genome sequence of Hoeflea poritis E7-10 and Hoeflea prorocentri PM5-8, separated from scleractinian coral Porites lutea and marine dinoflagellate.</title>
        <authorList>
            <person name="Zhang G."/>
            <person name="Wei Q."/>
            <person name="Cai L."/>
        </authorList>
    </citation>
    <scope>NUCLEOTIDE SEQUENCE</scope>
    <source>
        <strain evidence="3">PM5-8</strain>
    </source>
</reference>
<protein>
    <submittedName>
        <fullName evidence="3">DUF930 domain-containing protein</fullName>
    </submittedName>
</protein>
<comment type="caution">
    <text evidence="3">The sequence shown here is derived from an EMBL/GenBank/DDBJ whole genome shotgun (WGS) entry which is preliminary data.</text>
</comment>
<evidence type="ECO:0000313" key="3">
    <source>
        <dbReference type="EMBL" id="MDA5400327.1"/>
    </source>
</evidence>